<accession>A0A6C0J7P4</accession>
<evidence type="ECO:0000313" key="1">
    <source>
        <dbReference type="EMBL" id="QHU00771.1"/>
    </source>
</evidence>
<sequence>MEVYIWILLILVILIVLLKQTEGLSLGPWRWPKKGLDGWSWLWRNTLHPYSNNNLTVKPIGSPGTSTLYNHWKNKEKQWKIEYDDKNINVNMDNVTGIIDTQLSLLPVKNNININVISDNKLCTKNRYAPIPKMKQGVPRPLMDSQIDDNYNTLIINA</sequence>
<dbReference type="EMBL" id="MN740329">
    <property type="protein sequence ID" value="QHU00771.1"/>
    <property type="molecule type" value="Genomic_DNA"/>
</dbReference>
<organism evidence="1">
    <name type="scientific">viral metagenome</name>
    <dbReference type="NCBI Taxonomy" id="1070528"/>
    <lineage>
        <taxon>unclassified sequences</taxon>
        <taxon>metagenomes</taxon>
        <taxon>organismal metagenomes</taxon>
    </lineage>
</organism>
<dbReference type="AlphaFoldDB" id="A0A6C0J7P4"/>
<proteinExistence type="predicted"/>
<protein>
    <submittedName>
        <fullName evidence="1">Uncharacterized protein</fullName>
    </submittedName>
</protein>
<reference evidence="1" key="1">
    <citation type="journal article" date="2020" name="Nature">
        <title>Giant virus diversity and host interactions through global metagenomics.</title>
        <authorList>
            <person name="Schulz F."/>
            <person name="Roux S."/>
            <person name="Paez-Espino D."/>
            <person name="Jungbluth S."/>
            <person name="Walsh D.A."/>
            <person name="Denef V.J."/>
            <person name="McMahon K.D."/>
            <person name="Konstantinidis K.T."/>
            <person name="Eloe-Fadrosh E.A."/>
            <person name="Kyrpides N.C."/>
            <person name="Woyke T."/>
        </authorList>
    </citation>
    <scope>NUCLEOTIDE SEQUENCE</scope>
    <source>
        <strain evidence="1">GVMAG-M-3300025860-20</strain>
    </source>
</reference>
<name>A0A6C0J7P4_9ZZZZ</name>